<feature type="signal peptide" evidence="1">
    <location>
        <begin position="1"/>
        <end position="18"/>
    </location>
</feature>
<evidence type="ECO:0000256" key="1">
    <source>
        <dbReference type="SAM" id="SignalP"/>
    </source>
</evidence>
<dbReference type="Proteomes" id="UP001250662">
    <property type="component" value="Unassembled WGS sequence"/>
</dbReference>
<dbReference type="RefSeq" id="WP_311387377.1">
    <property type="nucleotide sequence ID" value="NZ_JAVRHU010000001.1"/>
</dbReference>
<evidence type="ECO:0000313" key="3">
    <source>
        <dbReference type="Proteomes" id="UP001250662"/>
    </source>
</evidence>
<proteinExistence type="predicted"/>
<feature type="chain" id="PRO_5046039673" evidence="1">
    <location>
        <begin position="19"/>
        <end position="387"/>
    </location>
</feature>
<accession>A0ABU3BGI9</accession>
<gene>
    <name evidence="2" type="ORF">RM520_06425</name>
</gene>
<comment type="caution">
    <text evidence="2">The sequence shown here is derived from an EMBL/GenBank/DDBJ whole genome shotgun (WGS) entry which is preliminary data.</text>
</comment>
<keyword evidence="1" id="KW-0732">Signal</keyword>
<dbReference type="Pfam" id="PF13585">
    <property type="entry name" value="CHU_C"/>
    <property type="match status" value="1"/>
</dbReference>
<protein>
    <submittedName>
        <fullName evidence="2">Gliding motility-associated C-terminal domain-containing protein</fullName>
    </submittedName>
</protein>
<evidence type="ECO:0000313" key="2">
    <source>
        <dbReference type="EMBL" id="MDT0621251.1"/>
    </source>
</evidence>
<reference evidence="2 3" key="1">
    <citation type="submission" date="2023-09" db="EMBL/GenBank/DDBJ databases">
        <authorList>
            <person name="Rey-Velasco X."/>
        </authorList>
    </citation>
    <scope>NUCLEOTIDE SEQUENCE [LARGE SCALE GENOMIC DNA]</scope>
    <source>
        <strain evidence="2 3">P007</strain>
    </source>
</reference>
<name>A0ABU3BGI9_9FLAO</name>
<organism evidence="2 3">
    <name type="scientific">Croceitalea vernalis</name>
    <dbReference type="NCBI Taxonomy" id="3075599"/>
    <lineage>
        <taxon>Bacteria</taxon>
        <taxon>Pseudomonadati</taxon>
        <taxon>Bacteroidota</taxon>
        <taxon>Flavobacteriia</taxon>
        <taxon>Flavobacteriales</taxon>
        <taxon>Flavobacteriaceae</taxon>
        <taxon>Croceitalea</taxon>
    </lineage>
</organism>
<dbReference type="EMBL" id="JAVRHU010000001">
    <property type="protein sequence ID" value="MDT0621251.1"/>
    <property type="molecule type" value="Genomic_DNA"/>
</dbReference>
<keyword evidence="3" id="KW-1185">Reference proteome</keyword>
<sequence>MKKYIFISFLIIKSTIWAQSALYNGGTFQLHENANVGFHTDLINDGVFNQNTGLVGFYNEGVLFFQGTQSISLFDTEFAAQGNLFLENTINIGNNANFIFGNVNASQENVNSTLNFEVNSFFTGEANDSKVIGFTSVNEVTTFSFPIGDEEQLRSLVLNSTSVSEFANAAYFFESPNGPNSYNQTFDIDTKIRDIGFITNNEFWVLNNDTASNITVSWNLRSDLAQIATVVEDIILVGWSKVSNQWTSLGNTDFAGDLNEGFITSDTFNPADYSAITFGTRPLPLDTFATNNPTLGNYFISPNEDGTNDFLIFDNLEDTGPNQLFIFNSLGQKVFQMTNYTNEFNGVSNIDNFVINRELGLEEGIYYYALSLFDLNLSYQGFLFLDR</sequence>